<keyword evidence="1" id="KW-0175">Coiled coil</keyword>
<protein>
    <recommendedName>
        <fullName evidence="5">Retrotransposon gag domain-containing protein</fullName>
    </recommendedName>
</protein>
<evidence type="ECO:0008006" key="5">
    <source>
        <dbReference type="Google" id="ProtNLM"/>
    </source>
</evidence>
<name>A0A5N6SHL2_ASPPS</name>
<dbReference type="OrthoDB" id="4487196at2759"/>
<dbReference type="GeneID" id="43636631"/>
<gene>
    <name evidence="3" type="ORF">BDV38DRAFT_199376</name>
</gene>
<evidence type="ECO:0000313" key="4">
    <source>
        <dbReference type="Proteomes" id="UP000325672"/>
    </source>
</evidence>
<evidence type="ECO:0000256" key="2">
    <source>
        <dbReference type="SAM" id="MobiDB-lite"/>
    </source>
</evidence>
<feature type="compositionally biased region" description="Polar residues" evidence="2">
    <location>
        <begin position="61"/>
        <end position="111"/>
    </location>
</feature>
<dbReference type="Proteomes" id="UP000325672">
    <property type="component" value="Unassembled WGS sequence"/>
</dbReference>
<dbReference type="AlphaFoldDB" id="A0A5N6SHL2"/>
<evidence type="ECO:0000256" key="1">
    <source>
        <dbReference type="SAM" id="Coils"/>
    </source>
</evidence>
<sequence>MASNSAIPVDQPHTPAEILQLQNQLAQVRNQRIILELRNEIARENQLLAAAQRRLQATESQTPTGGCALNSSHTPTPFTIGSTTPANKGTNATPWDSRPNPVTGNNNTSGTIIPRKEAELPRLPVPRKYYGRDRSSYLTLVSKLRGLFRKHKRYFALDKNKIAEAKRHLSRLVLDEWTTYTESRGRAHTWDEFRFFLLRQIERPATPRVARHRWNVTRQHRDETVRDFANYLVMLENDFSTPISEQDRSQRLCHGMNRLLQKRARDDTSFSTLRYDAQVELLTKWEMELARPVESVSHRTEVVS</sequence>
<organism evidence="3 4">
    <name type="scientific">Aspergillus pseudotamarii</name>
    <dbReference type="NCBI Taxonomy" id="132259"/>
    <lineage>
        <taxon>Eukaryota</taxon>
        <taxon>Fungi</taxon>
        <taxon>Dikarya</taxon>
        <taxon>Ascomycota</taxon>
        <taxon>Pezizomycotina</taxon>
        <taxon>Eurotiomycetes</taxon>
        <taxon>Eurotiomycetidae</taxon>
        <taxon>Eurotiales</taxon>
        <taxon>Aspergillaceae</taxon>
        <taxon>Aspergillus</taxon>
        <taxon>Aspergillus subgen. Circumdati</taxon>
    </lineage>
</organism>
<keyword evidence="4" id="KW-1185">Reference proteome</keyword>
<dbReference type="RefSeq" id="XP_031908956.1">
    <property type="nucleotide sequence ID" value="XM_032052421.1"/>
</dbReference>
<feature type="region of interest" description="Disordered" evidence="2">
    <location>
        <begin position="61"/>
        <end position="112"/>
    </location>
</feature>
<dbReference type="EMBL" id="ML743625">
    <property type="protein sequence ID" value="KAE8132893.1"/>
    <property type="molecule type" value="Genomic_DNA"/>
</dbReference>
<feature type="coiled-coil region" evidence="1">
    <location>
        <begin position="18"/>
        <end position="61"/>
    </location>
</feature>
<evidence type="ECO:0000313" key="3">
    <source>
        <dbReference type="EMBL" id="KAE8132893.1"/>
    </source>
</evidence>
<reference evidence="3 4" key="1">
    <citation type="submission" date="2019-04" db="EMBL/GenBank/DDBJ databases">
        <title>Friends and foes A comparative genomics study of 23 Aspergillus species from section Flavi.</title>
        <authorList>
            <consortium name="DOE Joint Genome Institute"/>
            <person name="Kjaerbolling I."/>
            <person name="Vesth T."/>
            <person name="Frisvad J.C."/>
            <person name="Nybo J.L."/>
            <person name="Theobald S."/>
            <person name="Kildgaard S."/>
            <person name="Isbrandt T."/>
            <person name="Kuo A."/>
            <person name="Sato A."/>
            <person name="Lyhne E.K."/>
            <person name="Kogle M.E."/>
            <person name="Wiebenga A."/>
            <person name="Kun R.S."/>
            <person name="Lubbers R.J."/>
            <person name="Makela M.R."/>
            <person name="Barry K."/>
            <person name="Chovatia M."/>
            <person name="Clum A."/>
            <person name="Daum C."/>
            <person name="Haridas S."/>
            <person name="He G."/>
            <person name="LaButti K."/>
            <person name="Lipzen A."/>
            <person name="Mondo S."/>
            <person name="Riley R."/>
            <person name="Salamov A."/>
            <person name="Simmons B.A."/>
            <person name="Magnuson J.K."/>
            <person name="Henrissat B."/>
            <person name="Mortensen U.H."/>
            <person name="Larsen T.O."/>
            <person name="Devries R.P."/>
            <person name="Grigoriev I.V."/>
            <person name="Machida M."/>
            <person name="Baker S.E."/>
            <person name="Andersen M.R."/>
        </authorList>
    </citation>
    <scope>NUCLEOTIDE SEQUENCE [LARGE SCALE GENOMIC DNA]</scope>
    <source>
        <strain evidence="3 4">CBS 117625</strain>
    </source>
</reference>
<accession>A0A5N6SHL2</accession>
<proteinExistence type="predicted"/>